<dbReference type="InterPro" id="IPR018247">
    <property type="entry name" value="EF_Hand_1_Ca_BS"/>
</dbReference>
<sequence>MASVVIASAVMTFSISPFSQAEEPSWILAKYDLNGDEQITAEEITSKKLRVFRFMDDDQDGGVSFTEYSKSDADRRQALLKARFLKLDFNHDGFITDEEYSSYLGMFASIDSDGDGSLSASEMRDLESLGEKKGEDEKYCLLWLCFRTDLD</sequence>
<reference evidence="2 3" key="1">
    <citation type="journal article" date="2014" name="Int. J. Syst. Evol. Microbiol.">
        <title>Complete genome sequence of Corynebacterium casei LMG S-19264T (=DSM 44701T), isolated from a smear-ripened cheese.</title>
        <authorList>
            <consortium name="US DOE Joint Genome Institute (JGI-PGF)"/>
            <person name="Walter F."/>
            <person name="Albersmeier A."/>
            <person name="Kalinowski J."/>
            <person name="Ruckert C."/>
        </authorList>
    </citation>
    <scope>NUCLEOTIDE SEQUENCE [LARGE SCALE GENOMIC DNA]</scope>
    <source>
        <strain evidence="2 3">NBRC 110095</strain>
    </source>
</reference>
<dbReference type="GO" id="GO:0005509">
    <property type="term" value="F:calcium ion binding"/>
    <property type="evidence" value="ECO:0007669"/>
    <property type="project" value="InterPro"/>
</dbReference>
<dbReference type="Pfam" id="PF13202">
    <property type="entry name" value="EF-hand_5"/>
    <property type="match status" value="3"/>
</dbReference>
<dbReference type="InterPro" id="IPR011992">
    <property type="entry name" value="EF-hand-dom_pair"/>
</dbReference>
<dbReference type="AlphaFoldDB" id="A0AA37T651"/>
<protein>
    <recommendedName>
        <fullName evidence="1">EF-hand domain-containing protein</fullName>
    </recommendedName>
</protein>
<dbReference type="InterPro" id="IPR002048">
    <property type="entry name" value="EF_hand_dom"/>
</dbReference>
<evidence type="ECO:0000313" key="3">
    <source>
        <dbReference type="Proteomes" id="UP001156870"/>
    </source>
</evidence>
<accession>A0AA37T651</accession>
<dbReference type="SUPFAM" id="SSF47473">
    <property type="entry name" value="EF-hand"/>
    <property type="match status" value="1"/>
</dbReference>
<organism evidence="2 3">
    <name type="scientific">Marinibactrum halimedae</name>
    <dbReference type="NCBI Taxonomy" id="1444977"/>
    <lineage>
        <taxon>Bacteria</taxon>
        <taxon>Pseudomonadati</taxon>
        <taxon>Pseudomonadota</taxon>
        <taxon>Gammaproteobacteria</taxon>
        <taxon>Cellvibrionales</taxon>
        <taxon>Cellvibrionaceae</taxon>
        <taxon>Marinibactrum</taxon>
    </lineage>
</organism>
<dbReference type="PROSITE" id="PS00018">
    <property type="entry name" value="EF_HAND_1"/>
    <property type="match status" value="2"/>
</dbReference>
<dbReference type="Proteomes" id="UP001156870">
    <property type="component" value="Unassembled WGS sequence"/>
</dbReference>
<proteinExistence type="predicted"/>
<evidence type="ECO:0000259" key="1">
    <source>
        <dbReference type="PROSITE" id="PS50222"/>
    </source>
</evidence>
<gene>
    <name evidence="2" type="ORF">GCM10007877_33340</name>
</gene>
<name>A0AA37T651_9GAMM</name>
<dbReference type="Gene3D" id="1.10.238.10">
    <property type="entry name" value="EF-hand"/>
    <property type="match status" value="2"/>
</dbReference>
<evidence type="ECO:0000313" key="2">
    <source>
        <dbReference type="EMBL" id="GLS27615.1"/>
    </source>
</evidence>
<keyword evidence="3" id="KW-1185">Reference proteome</keyword>
<dbReference type="PROSITE" id="PS50222">
    <property type="entry name" value="EF_HAND_2"/>
    <property type="match status" value="1"/>
</dbReference>
<feature type="domain" description="EF-hand" evidence="1">
    <location>
        <begin position="75"/>
        <end position="110"/>
    </location>
</feature>
<comment type="caution">
    <text evidence="2">The sequence shown here is derived from an EMBL/GenBank/DDBJ whole genome shotgun (WGS) entry which is preliminary data.</text>
</comment>
<dbReference type="EMBL" id="BSPD01000085">
    <property type="protein sequence ID" value="GLS27615.1"/>
    <property type="molecule type" value="Genomic_DNA"/>
</dbReference>